<dbReference type="SUPFAM" id="SSF53254">
    <property type="entry name" value="Phosphoglycerate mutase-like"/>
    <property type="match status" value="1"/>
</dbReference>
<dbReference type="Gene3D" id="3.40.50.1240">
    <property type="entry name" value="Phosphoglycerate mutase-like"/>
    <property type="match status" value="1"/>
</dbReference>
<dbReference type="InterPro" id="IPR001345">
    <property type="entry name" value="PG/BPGM_mutase_AS"/>
</dbReference>
<organism evidence="4 7">
    <name type="scientific">Lacticaseibacillus rhamnosus</name>
    <name type="common">Lactobacillus rhamnosus</name>
    <dbReference type="NCBI Taxonomy" id="47715"/>
    <lineage>
        <taxon>Bacteria</taxon>
        <taxon>Bacillati</taxon>
        <taxon>Bacillota</taxon>
        <taxon>Bacilli</taxon>
        <taxon>Lactobacillales</taxon>
        <taxon>Lactobacillaceae</taxon>
        <taxon>Lacticaseibacillus</taxon>
    </lineage>
</organism>
<evidence type="ECO:0000313" key="6">
    <source>
        <dbReference type="Proteomes" id="UP000307517"/>
    </source>
</evidence>
<sequence length="230" mass="25314">MINLYIIRHGETAGNVRRLIQGVTNSHLNARGRKQAFALGVGLRTSGLKVERIVASDLIRAQETAQQILLGMQKKLPVETDSGLREQNDGIFEGRELEDVSQEVFQVPDYHQLVTSGKVPIEAIADGFHAADTTNQAEDSQQVIARYDFALRRIVAAAETAGQSNVLVVSHGTASLLWLRAHGGVLPNRTELTNASVSKVTYQDGRFKVAWLDNTSFRDQGLKEAWTHDA</sequence>
<accession>A0A508Z848</accession>
<feature type="active site" description="Proton donor/acceptor" evidence="2">
    <location>
        <position position="86"/>
    </location>
</feature>
<evidence type="ECO:0000256" key="3">
    <source>
        <dbReference type="PIRSR" id="PIRSR613078-2"/>
    </source>
</evidence>
<evidence type="ECO:0000256" key="2">
    <source>
        <dbReference type="PIRSR" id="PIRSR613078-1"/>
    </source>
</evidence>
<dbReference type="RefSeq" id="WP_005689052.1">
    <property type="nucleotide sequence ID" value="NZ_CABFNI010000022.1"/>
</dbReference>
<dbReference type="CDD" id="cd07067">
    <property type="entry name" value="HP_PGM_like"/>
    <property type="match status" value="1"/>
</dbReference>
<dbReference type="PANTHER" id="PTHR46517">
    <property type="entry name" value="FRUCTOSE-2,6-BISPHOSPHATASE TIGAR"/>
    <property type="match status" value="1"/>
</dbReference>
<dbReference type="InterPro" id="IPR013078">
    <property type="entry name" value="His_Pase_superF_clade-1"/>
</dbReference>
<dbReference type="GO" id="GO:0043456">
    <property type="term" value="P:regulation of pentose-phosphate shunt"/>
    <property type="evidence" value="ECO:0007669"/>
    <property type="project" value="TreeGrafter"/>
</dbReference>
<keyword evidence="1" id="KW-0378">Hydrolase</keyword>
<dbReference type="EMBL" id="JACCKI010000005">
    <property type="protein sequence ID" value="NZA05162.1"/>
    <property type="molecule type" value="Genomic_DNA"/>
</dbReference>
<reference evidence="4 7" key="2">
    <citation type="submission" date="2020-07" db="EMBL/GenBank/DDBJ databases">
        <title>Organ Donor 1.</title>
        <authorList>
            <person name="Marsh A.J."/>
            <person name="Azcarate-Peril M.A."/>
        </authorList>
    </citation>
    <scope>NUCLEOTIDE SEQUENCE [LARGE SCALE GENOMIC DNA]</scope>
    <source>
        <strain evidence="4 7">AMC0712</strain>
    </source>
</reference>
<evidence type="ECO:0000313" key="4">
    <source>
        <dbReference type="EMBL" id="NZA05162.1"/>
    </source>
</evidence>
<dbReference type="AlphaFoldDB" id="A0A508Z848"/>
<dbReference type="GO" id="GO:0045820">
    <property type="term" value="P:negative regulation of glycolytic process"/>
    <property type="evidence" value="ECO:0007669"/>
    <property type="project" value="TreeGrafter"/>
</dbReference>
<evidence type="ECO:0000313" key="7">
    <source>
        <dbReference type="Proteomes" id="UP000552935"/>
    </source>
</evidence>
<dbReference type="GO" id="GO:0005829">
    <property type="term" value="C:cytosol"/>
    <property type="evidence" value="ECO:0007669"/>
    <property type="project" value="TreeGrafter"/>
</dbReference>
<dbReference type="SMART" id="SM00855">
    <property type="entry name" value="PGAM"/>
    <property type="match status" value="1"/>
</dbReference>
<protein>
    <submittedName>
        <fullName evidence="4">Histidine phosphatase family protein</fullName>
    </submittedName>
</protein>
<evidence type="ECO:0000313" key="5">
    <source>
        <dbReference type="EMBL" id="THC80453.1"/>
    </source>
</evidence>
<dbReference type="InterPro" id="IPR029033">
    <property type="entry name" value="His_PPase_superfam"/>
</dbReference>
<dbReference type="Pfam" id="PF00300">
    <property type="entry name" value="His_Phos_1"/>
    <property type="match status" value="1"/>
</dbReference>
<dbReference type="PANTHER" id="PTHR46517:SF1">
    <property type="entry name" value="FRUCTOSE-2,6-BISPHOSPHATASE TIGAR"/>
    <property type="match status" value="1"/>
</dbReference>
<comment type="caution">
    <text evidence="4">The sequence shown here is derived from an EMBL/GenBank/DDBJ whole genome shotgun (WGS) entry which is preliminary data.</text>
</comment>
<evidence type="ECO:0000256" key="1">
    <source>
        <dbReference type="ARBA" id="ARBA00022801"/>
    </source>
</evidence>
<dbReference type="Proteomes" id="UP000552935">
    <property type="component" value="Unassembled WGS sequence"/>
</dbReference>
<dbReference type="GO" id="GO:0004331">
    <property type="term" value="F:fructose-2,6-bisphosphate 2-phosphatase activity"/>
    <property type="evidence" value="ECO:0007669"/>
    <property type="project" value="TreeGrafter"/>
</dbReference>
<dbReference type="PROSITE" id="PS00175">
    <property type="entry name" value="PG_MUTASE"/>
    <property type="match status" value="1"/>
</dbReference>
<proteinExistence type="predicted"/>
<feature type="active site" description="Tele-phosphohistidine intermediate" evidence="2">
    <location>
        <position position="9"/>
    </location>
</feature>
<name>A0A508Z848_LACRH</name>
<reference evidence="5 6" key="1">
    <citation type="submission" date="2019-04" db="EMBL/GenBank/DDBJ databases">
        <title>Genome Announcement to Ensure Probiotic Safety of Lactobacillus rhamnosus UBLR-58.</title>
        <authorList>
            <person name="Sulthana A."/>
            <person name="Lakshmi S.G."/>
            <person name="Madempudi R.S."/>
        </authorList>
    </citation>
    <scope>NUCLEOTIDE SEQUENCE [LARGE SCALE GENOMIC DNA]</scope>
    <source>
        <strain evidence="5 6">UBLR-58</strain>
    </source>
</reference>
<feature type="binding site" evidence="3">
    <location>
        <begin position="8"/>
        <end position="15"/>
    </location>
    <ligand>
        <name>substrate</name>
    </ligand>
</feature>
<feature type="binding site" evidence="3">
    <location>
        <position position="60"/>
    </location>
    <ligand>
        <name>substrate</name>
    </ligand>
</feature>
<dbReference type="Proteomes" id="UP000307517">
    <property type="component" value="Unassembled WGS sequence"/>
</dbReference>
<dbReference type="EMBL" id="SSHM01000001">
    <property type="protein sequence ID" value="THC80453.1"/>
    <property type="molecule type" value="Genomic_DNA"/>
</dbReference>
<gene>
    <name evidence="5" type="ORF">E6L36_08635</name>
    <name evidence="4" type="ORF">H0N82_08625</name>
</gene>
<dbReference type="InterPro" id="IPR051695">
    <property type="entry name" value="Phosphoglycerate_Mutase"/>
</dbReference>